<evidence type="ECO:0000256" key="15">
    <source>
        <dbReference type="PROSITE-ProRule" id="PRU00504"/>
    </source>
</evidence>
<keyword evidence="7 14" id="KW-1015">Disulfide bond</keyword>
<evidence type="ECO:0000256" key="14">
    <source>
        <dbReference type="PIRSR" id="PIRSR600720-3"/>
    </source>
</evidence>
<dbReference type="InterPro" id="IPR001258">
    <property type="entry name" value="NHL_repeat"/>
</dbReference>
<evidence type="ECO:0000256" key="13">
    <source>
        <dbReference type="PIRSR" id="PIRSR600720-2"/>
    </source>
</evidence>
<dbReference type="InterPro" id="IPR011042">
    <property type="entry name" value="6-blade_b-propeller_TolB-like"/>
</dbReference>
<keyword evidence="9" id="KW-0456">Lyase</keyword>
<keyword evidence="6" id="KW-0677">Repeat</keyword>
<feature type="binding site" evidence="12">
    <location>
        <position position="665"/>
    </location>
    <ligand>
        <name>a protein</name>
        <dbReference type="ChEBI" id="CHEBI:16541"/>
    </ligand>
    <ligandPart>
        <name>C-terminal Xaa-(2S)-2-hydroxyglycine residue</name>
        <dbReference type="ChEBI" id="CHEBI:142768"/>
    </ligandPart>
</feature>
<dbReference type="PRINTS" id="PR00790">
    <property type="entry name" value="PAMONOXGNASE"/>
</dbReference>
<dbReference type="PANTHER" id="PTHR10680:SF14">
    <property type="entry name" value="PEPTIDYL-GLYCINE ALPHA-AMIDATING MONOOXYGENASE"/>
    <property type="match status" value="1"/>
</dbReference>
<keyword evidence="8" id="KW-0325">Glycoprotein</keyword>
<comment type="catalytic activity">
    <reaction evidence="1">
        <text>a [peptide]-C-terminal (2S)-2-hydroxyglycine = a [peptide]-C-terminal amide + glyoxylate</text>
        <dbReference type="Rhea" id="RHEA:20924"/>
        <dbReference type="Rhea" id="RHEA-COMP:13485"/>
        <dbReference type="Rhea" id="RHEA-COMP:15321"/>
        <dbReference type="ChEBI" id="CHEBI:36655"/>
        <dbReference type="ChEBI" id="CHEBI:137001"/>
        <dbReference type="ChEBI" id="CHEBI:142768"/>
        <dbReference type="EC" id="4.3.2.5"/>
    </reaction>
</comment>
<reference evidence="20 21" key="1">
    <citation type="submission" date="2018-07" db="EMBL/GenBank/DDBJ databases">
        <title>The complete nuclear genome of the prasinophyte Chloropicon primus (CCMP1205).</title>
        <authorList>
            <person name="Pombert J.-F."/>
            <person name="Otis C."/>
            <person name="Turmel M."/>
            <person name="Lemieux C."/>
        </authorList>
    </citation>
    <scope>NUCLEOTIDE SEQUENCE [LARGE SCALE GENOMIC DNA]</scope>
    <source>
        <strain evidence="20 21">CCMP1205</strain>
    </source>
</reference>
<feature type="compositionally biased region" description="Polar residues" evidence="16">
    <location>
        <begin position="88"/>
        <end position="122"/>
    </location>
</feature>
<feature type="region of interest" description="Disordered" evidence="16">
    <location>
        <begin position="167"/>
        <end position="206"/>
    </location>
</feature>
<keyword evidence="4 13" id="KW-0479">Metal-binding</keyword>
<evidence type="ECO:0000256" key="10">
    <source>
        <dbReference type="ARBA" id="ARBA00023268"/>
    </source>
</evidence>
<dbReference type="Gene3D" id="2.60.120.230">
    <property type="match status" value="1"/>
</dbReference>
<evidence type="ECO:0000256" key="8">
    <source>
        <dbReference type="ARBA" id="ARBA00023180"/>
    </source>
</evidence>
<gene>
    <name evidence="20" type="ORF">A3770_07p49720</name>
</gene>
<keyword evidence="17" id="KW-1133">Transmembrane helix</keyword>
<feature type="binding site" evidence="13">
    <location>
        <position position="601"/>
    </location>
    <ligand>
        <name>Ca(2+)</name>
        <dbReference type="ChEBI" id="CHEBI:29108"/>
        <note>structural</note>
    </ligand>
</feature>
<evidence type="ECO:0000256" key="6">
    <source>
        <dbReference type="ARBA" id="ARBA00022737"/>
    </source>
</evidence>
<protein>
    <submittedName>
        <fullName evidence="20">Peptidyl-glycine alpha-amidating monooxygenase</fullName>
    </submittedName>
</protein>
<organism evidence="20 21">
    <name type="scientific">Chloropicon primus</name>
    <dbReference type="NCBI Taxonomy" id="1764295"/>
    <lineage>
        <taxon>Eukaryota</taxon>
        <taxon>Viridiplantae</taxon>
        <taxon>Chlorophyta</taxon>
        <taxon>Chloropicophyceae</taxon>
        <taxon>Chloropicales</taxon>
        <taxon>Chloropicaceae</taxon>
        <taxon>Chloropicon</taxon>
    </lineage>
</organism>
<feature type="binding site" evidence="13">
    <location>
        <position position="541"/>
    </location>
    <ligand>
        <name>Ca(2+)</name>
        <dbReference type="ChEBI" id="CHEBI:29108"/>
        <note>structural</note>
    </ligand>
</feature>
<dbReference type="EMBL" id="CP031040">
    <property type="protein sequence ID" value="QDZ22454.1"/>
    <property type="molecule type" value="Genomic_DNA"/>
</dbReference>
<dbReference type="Gene3D" id="2.120.10.30">
    <property type="entry name" value="TolB, C-terminal domain"/>
    <property type="match status" value="1"/>
</dbReference>
<feature type="binding site" evidence="12">
    <location>
        <position position="557"/>
    </location>
    <ligand>
        <name>a protein</name>
        <dbReference type="ChEBI" id="CHEBI:16541"/>
    </ligand>
    <ligandPart>
        <name>C-terminal Xaa-(2S)-2-hydroxyglycine residue</name>
        <dbReference type="ChEBI" id="CHEBI:142768"/>
    </ligandPart>
</feature>
<dbReference type="InterPro" id="IPR014784">
    <property type="entry name" value="Cu2_ascorb_mOase-like_C"/>
</dbReference>
<keyword evidence="10" id="KW-0511">Multifunctional enzyme</keyword>
<comment type="similarity">
    <text evidence="2">In the C-terminal section; belongs to the peptidyl-alpha-hydroxyglycine alpha-amidating lyase family.</text>
</comment>
<evidence type="ECO:0000256" key="16">
    <source>
        <dbReference type="SAM" id="MobiDB-lite"/>
    </source>
</evidence>
<evidence type="ECO:0000259" key="18">
    <source>
        <dbReference type="Pfam" id="PF01082"/>
    </source>
</evidence>
<dbReference type="PANTHER" id="PTHR10680">
    <property type="entry name" value="PEPTIDYL-GLYCINE ALPHA-AMIDATING MONOOXYGENASE"/>
    <property type="match status" value="1"/>
</dbReference>
<evidence type="ECO:0000256" key="4">
    <source>
        <dbReference type="ARBA" id="ARBA00022723"/>
    </source>
</evidence>
<dbReference type="GO" id="GO:0006518">
    <property type="term" value="P:peptide metabolic process"/>
    <property type="evidence" value="ECO:0007669"/>
    <property type="project" value="InterPro"/>
</dbReference>
<dbReference type="OrthoDB" id="10018185at2759"/>
<evidence type="ECO:0000313" key="21">
    <source>
        <dbReference type="Proteomes" id="UP000316726"/>
    </source>
</evidence>
<keyword evidence="13" id="KW-0862">Zinc</keyword>
<evidence type="ECO:0000256" key="2">
    <source>
        <dbReference type="ARBA" id="ARBA00006026"/>
    </source>
</evidence>
<dbReference type="AlphaFoldDB" id="A0A5B8MR19"/>
<dbReference type="GO" id="GO:0016020">
    <property type="term" value="C:membrane"/>
    <property type="evidence" value="ECO:0007669"/>
    <property type="project" value="InterPro"/>
</dbReference>
<dbReference type="GO" id="GO:0004598">
    <property type="term" value="F:peptidylamidoglycolate lyase activity"/>
    <property type="evidence" value="ECO:0007669"/>
    <property type="project" value="UniProtKB-EC"/>
</dbReference>
<dbReference type="Proteomes" id="UP000316726">
    <property type="component" value="Chromosome 7"/>
</dbReference>
<dbReference type="GO" id="GO:0005507">
    <property type="term" value="F:copper ion binding"/>
    <property type="evidence" value="ECO:0007669"/>
    <property type="project" value="InterPro"/>
</dbReference>
<keyword evidence="20" id="KW-0560">Oxidoreductase</keyword>
<comment type="cofactor">
    <cofactor evidence="13">
        <name>Zn(2+)</name>
        <dbReference type="ChEBI" id="CHEBI:29105"/>
    </cofactor>
    <text evidence="13">Binds one Zn(2+) ion per subunit.</text>
</comment>
<keyword evidence="5" id="KW-0732">Signal</keyword>
<evidence type="ECO:0000256" key="17">
    <source>
        <dbReference type="SAM" id="Phobius"/>
    </source>
</evidence>
<feature type="binding site" evidence="12">
    <location>
        <position position="708"/>
    </location>
    <ligand>
        <name>a protein</name>
        <dbReference type="ChEBI" id="CHEBI:16541"/>
    </ligand>
    <ligandPart>
        <name>C-terminal Xaa-(2S)-2-hydroxyglycine residue</name>
        <dbReference type="ChEBI" id="CHEBI:142768"/>
    </ligandPart>
</feature>
<dbReference type="InterPro" id="IPR036939">
    <property type="entry name" value="Cu2_ascorb_mOase_N_sf"/>
</dbReference>
<dbReference type="SUPFAM" id="SSF101898">
    <property type="entry name" value="NHL repeat"/>
    <property type="match status" value="1"/>
</dbReference>
<dbReference type="InterPro" id="IPR008977">
    <property type="entry name" value="PHM/PNGase_F_dom_sf"/>
</dbReference>
<evidence type="ECO:0000256" key="9">
    <source>
        <dbReference type="ARBA" id="ARBA00023239"/>
    </source>
</evidence>
<proteinExistence type="inferred from homology"/>
<dbReference type="InterPro" id="IPR024548">
    <property type="entry name" value="Cu2_monoox_C"/>
</dbReference>
<dbReference type="PROSITE" id="PS51125">
    <property type="entry name" value="NHL"/>
    <property type="match status" value="1"/>
</dbReference>
<evidence type="ECO:0000313" key="20">
    <source>
        <dbReference type="EMBL" id="QDZ22454.1"/>
    </source>
</evidence>
<evidence type="ECO:0000256" key="1">
    <source>
        <dbReference type="ARBA" id="ARBA00000686"/>
    </source>
</evidence>
<feature type="repeat" description="NHL" evidence="15">
    <location>
        <begin position="632"/>
        <end position="676"/>
    </location>
</feature>
<dbReference type="GO" id="GO:0004504">
    <property type="term" value="F:peptidylglycine monooxygenase activity"/>
    <property type="evidence" value="ECO:0007669"/>
    <property type="project" value="UniProtKB-EC"/>
</dbReference>
<dbReference type="Pfam" id="PF01436">
    <property type="entry name" value="NHL"/>
    <property type="match status" value="1"/>
</dbReference>
<keyword evidence="17" id="KW-0812">Transmembrane</keyword>
<feature type="transmembrane region" description="Helical" evidence="17">
    <location>
        <begin position="22"/>
        <end position="43"/>
    </location>
</feature>
<keyword evidence="20" id="KW-0503">Monooxygenase</keyword>
<evidence type="ECO:0000256" key="3">
    <source>
        <dbReference type="ARBA" id="ARBA00010263"/>
    </source>
</evidence>
<name>A0A5B8MR19_9CHLO</name>
<feature type="binding site" evidence="13">
    <location>
        <position position="599"/>
    </location>
    <ligand>
        <name>Zn(2+)</name>
        <dbReference type="ChEBI" id="CHEBI:29105"/>
        <note>catalytic</note>
    </ligand>
</feature>
<sequence length="830" mass="91453">MQPLDGVTVTSRFGGRRANRDYVKWLAVLAGVVCFAWVVSFLFRPSFPKPTTSFDLNQARWDPMEKSDSVEQSSGEDAAIVGDDSRNETVFSVSAGDPNSRNETVFNVSAGDPNSRNETVFNVSAGDENLNTSDDVDVLEATRGALQGPDANETKVISIVANGNGAAANSSLDDEGGPREASPGSEASVPKNGTRGANETAAEEEGRWTKRMMIPASVATVEDQYFCTAMPLERESQAIKSFTPRANVEFVHHMVVYTCEEEPKPRNPRTIVTSDGQEHVVWDCLEEPVCISSQGYDFGRIIYAWALGAEKFDTGPDTGFVVGSRPGINAPYIVLQTHFLKPASAATREEFGEVEFEFSTEFPQKILSIDLFANSRFVLPPKEAKVEVEARCCMQGSSSANLYAYRVHAHSFARNISLSIGDEMIASGDPQLPHFFTKTNDPNKKLNFGSDWMATCTYDTEDSDSPIYVGQGHNNEMCNMYLMLSSHVPLFSTCQSRAAAPLLSYPDCKIPPYVVTEEYLEGRLTVKTVLEVPGMGQVAGLHMGFNGSAHHMLIFHRADREMLQYDHTGPIQSDAFMVWDTKKNRVTAQFGRGLSVLPHGLTIDRDFNIWTTDVDSQLAYKYDPTGKLIFTVGLQGHRGSDKEHLCRPTEVAVSNSGEFFVSDGYCNSRVMKYSAAGEVMEEFALKGAFVPHSLVLDDCSATLFVADRENSQIRLVNANDGTEGRPINLTSYGKVYSLTKDEYGNIYALAWDRNFSRKVYLLQLQGGNLSGPFSYEFASYDIAAVELPGIQYPHDFAVSYNFAEHSLHIFVGETGPGPHGKITLFDFSLL</sequence>
<feature type="domain" description="Copper type II ascorbate-dependent monooxygenase C-terminal" evidence="19">
    <location>
        <begin position="367"/>
        <end position="498"/>
    </location>
</feature>
<evidence type="ECO:0000256" key="5">
    <source>
        <dbReference type="ARBA" id="ARBA00022729"/>
    </source>
</evidence>
<keyword evidence="17" id="KW-0472">Membrane</keyword>
<dbReference type="SUPFAM" id="SSF49742">
    <property type="entry name" value="PHM/PNGase F"/>
    <property type="match status" value="2"/>
</dbReference>
<accession>A0A5B8MR19</accession>
<dbReference type="InterPro" id="IPR000323">
    <property type="entry name" value="Cu2_ascorb_mOase_N"/>
</dbReference>
<dbReference type="Gene3D" id="2.60.120.310">
    <property type="entry name" value="Copper type II, ascorbate-dependent monooxygenase, N-terminal domain"/>
    <property type="match status" value="1"/>
</dbReference>
<keyword evidence="21" id="KW-1185">Reference proteome</keyword>
<evidence type="ECO:0000256" key="12">
    <source>
        <dbReference type="PIRSR" id="PIRSR600720-1"/>
    </source>
</evidence>
<dbReference type="Pfam" id="PF03712">
    <property type="entry name" value="Cu2_monoox_C"/>
    <property type="match status" value="1"/>
</dbReference>
<evidence type="ECO:0000259" key="19">
    <source>
        <dbReference type="Pfam" id="PF03712"/>
    </source>
</evidence>
<feature type="domain" description="Copper type II ascorbate-dependent monooxygenase N-terminal" evidence="18">
    <location>
        <begin position="217"/>
        <end position="343"/>
    </location>
</feature>
<dbReference type="Pfam" id="PF01082">
    <property type="entry name" value="Cu2_monooxygen"/>
    <property type="match status" value="1"/>
</dbReference>
<dbReference type="InterPro" id="IPR000720">
    <property type="entry name" value="PHM/PAL"/>
</dbReference>
<evidence type="ECO:0000256" key="11">
    <source>
        <dbReference type="ARBA" id="ARBA00048431"/>
    </source>
</evidence>
<feature type="region of interest" description="Disordered" evidence="16">
    <location>
        <begin position="65"/>
        <end position="133"/>
    </location>
</feature>
<comment type="catalytic activity">
    <reaction evidence="11">
        <text>a [peptide]-C-terminal glycine + 2 L-ascorbate + O2 = a [peptide]-C-terminal (2S)-2-hydroxyglycine + 2 monodehydro-L-ascorbate radical + H2O</text>
        <dbReference type="Rhea" id="RHEA:21452"/>
        <dbReference type="Rhea" id="RHEA-COMP:13486"/>
        <dbReference type="Rhea" id="RHEA-COMP:15321"/>
        <dbReference type="ChEBI" id="CHEBI:15377"/>
        <dbReference type="ChEBI" id="CHEBI:15379"/>
        <dbReference type="ChEBI" id="CHEBI:38290"/>
        <dbReference type="ChEBI" id="CHEBI:59513"/>
        <dbReference type="ChEBI" id="CHEBI:137000"/>
        <dbReference type="ChEBI" id="CHEBI:142768"/>
        <dbReference type="EC" id="1.14.17.3"/>
    </reaction>
</comment>
<keyword evidence="13" id="KW-0106">Calcium</keyword>
<feature type="binding site" evidence="13">
    <location>
        <position position="692"/>
    </location>
    <ligand>
        <name>Zn(2+)</name>
        <dbReference type="ChEBI" id="CHEBI:29105"/>
        <note>catalytic</note>
    </ligand>
</feature>
<evidence type="ECO:0000256" key="7">
    <source>
        <dbReference type="ARBA" id="ARBA00023157"/>
    </source>
</evidence>
<comment type="similarity">
    <text evidence="3">In the N-terminal section; belongs to the copper type II ascorbate-dependent monooxygenase family.</text>
</comment>
<feature type="disulfide bond" evidence="14">
    <location>
        <begin position="646"/>
        <end position="666"/>
    </location>
</feature>